<dbReference type="Proteomes" id="UP001054945">
    <property type="component" value="Unassembled WGS sequence"/>
</dbReference>
<dbReference type="EMBL" id="BPLR01002211">
    <property type="protein sequence ID" value="GIX71302.1"/>
    <property type="molecule type" value="Genomic_DNA"/>
</dbReference>
<protein>
    <submittedName>
        <fullName evidence="1">Uncharacterized protein</fullName>
    </submittedName>
</protein>
<gene>
    <name evidence="1" type="ORF">CEXT_199661</name>
</gene>
<sequence length="137" mass="15993">MQVADVIDTIMNWRQVHDAPTVSNRSVDDYYNYFREIAETSASHYSKQLEGLGVIRKTTNHCKREFVDKKNKTINPLARTRINTSSGPSSEKMPRQYMMSHYYRRIDHTRGKKKKSRKTSMAVHSGCKGSLFWMLET</sequence>
<proteinExistence type="predicted"/>
<comment type="caution">
    <text evidence="1">The sequence shown here is derived from an EMBL/GenBank/DDBJ whole genome shotgun (WGS) entry which is preliminary data.</text>
</comment>
<accession>A0AAV4MFR4</accession>
<name>A0AAV4MFR4_CAEEX</name>
<organism evidence="1 2">
    <name type="scientific">Caerostris extrusa</name>
    <name type="common">Bark spider</name>
    <name type="synonym">Caerostris bankana</name>
    <dbReference type="NCBI Taxonomy" id="172846"/>
    <lineage>
        <taxon>Eukaryota</taxon>
        <taxon>Metazoa</taxon>
        <taxon>Ecdysozoa</taxon>
        <taxon>Arthropoda</taxon>
        <taxon>Chelicerata</taxon>
        <taxon>Arachnida</taxon>
        <taxon>Araneae</taxon>
        <taxon>Araneomorphae</taxon>
        <taxon>Entelegynae</taxon>
        <taxon>Araneoidea</taxon>
        <taxon>Araneidae</taxon>
        <taxon>Caerostris</taxon>
    </lineage>
</organism>
<reference evidence="1 2" key="1">
    <citation type="submission" date="2021-06" db="EMBL/GenBank/DDBJ databases">
        <title>Caerostris extrusa draft genome.</title>
        <authorList>
            <person name="Kono N."/>
            <person name="Arakawa K."/>
        </authorList>
    </citation>
    <scope>NUCLEOTIDE SEQUENCE [LARGE SCALE GENOMIC DNA]</scope>
</reference>
<keyword evidence="2" id="KW-1185">Reference proteome</keyword>
<evidence type="ECO:0000313" key="2">
    <source>
        <dbReference type="Proteomes" id="UP001054945"/>
    </source>
</evidence>
<dbReference type="AlphaFoldDB" id="A0AAV4MFR4"/>
<evidence type="ECO:0000313" key="1">
    <source>
        <dbReference type="EMBL" id="GIX71302.1"/>
    </source>
</evidence>